<evidence type="ECO:0000313" key="3">
    <source>
        <dbReference type="Proteomes" id="UP000327013"/>
    </source>
</evidence>
<evidence type="ECO:0000256" key="1">
    <source>
        <dbReference type="SAM" id="MobiDB-lite"/>
    </source>
</evidence>
<accession>A0A5N6R2S2</accession>
<reference evidence="2 3" key="1">
    <citation type="submission" date="2019-06" db="EMBL/GenBank/DDBJ databases">
        <title>A chromosomal-level reference genome of Carpinus fangiana (Coryloideae, Betulaceae).</title>
        <authorList>
            <person name="Yang X."/>
            <person name="Wang Z."/>
            <person name="Zhang L."/>
            <person name="Hao G."/>
            <person name="Liu J."/>
            <person name="Yang Y."/>
        </authorList>
    </citation>
    <scope>NUCLEOTIDE SEQUENCE [LARGE SCALE GENOMIC DNA]</scope>
    <source>
        <strain evidence="2">Cfa_2016G</strain>
        <tissue evidence="2">Leaf</tissue>
    </source>
</reference>
<sequence length="88" mass="9779">MGGESNNTSITPQKKEGKSSLIIEESLFASCFGSPMEEDQDPRISKEDTIARKTRMIKNGPYNEFASCFGSPMEEDQDPRISKEDTIA</sequence>
<dbReference type="AlphaFoldDB" id="A0A5N6R2S2"/>
<name>A0A5N6R2S2_9ROSI</name>
<protein>
    <submittedName>
        <fullName evidence="2">Uncharacterized protein</fullName>
    </submittedName>
</protein>
<feature type="region of interest" description="Disordered" evidence="1">
    <location>
        <begin position="68"/>
        <end position="88"/>
    </location>
</feature>
<evidence type="ECO:0000313" key="2">
    <source>
        <dbReference type="EMBL" id="KAE8023758.1"/>
    </source>
</evidence>
<gene>
    <name evidence="2" type="ORF">FH972_009425</name>
</gene>
<feature type="compositionally biased region" description="Basic and acidic residues" evidence="1">
    <location>
        <begin position="78"/>
        <end position="88"/>
    </location>
</feature>
<dbReference type="EMBL" id="CM017323">
    <property type="protein sequence ID" value="KAE8023758.1"/>
    <property type="molecule type" value="Genomic_DNA"/>
</dbReference>
<dbReference type="Proteomes" id="UP000327013">
    <property type="component" value="Chromosome 3"/>
</dbReference>
<proteinExistence type="predicted"/>
<keyword evidence="3" id="KW-1185">Reference proteome</keyword>
<organism evidence="2 3">
    <name type="scientific">Carpinus fangiana</name>
    <dbReference type="NCBI Taxonomy" id="176857"/>
    <lineage>
        <taxon>Eukaryota</taxon>
        <taxon>Viridiplantae</taxon>
        <taxon>Streptophyta</taxon>
        <taxon>Embryophyta</taxon>
        <taxon>Tracheophyta</taxon>
        <taxon>Spermatophyta</taxon>
        <taxon>Magnoliopsida</taxon>
        <taxon>eudicotyledons</taxon>
        <taxon>Gunneridae</taxon>
        <taxon>Pentapetalae</taxon>
        <taxon>rosids</taxon>
        <taxon>fabids</taxon>
        <taxon>Fagales</taxon>
        <taxon>Betulaceae</taxon>
        <taxon>Carpinus</taxon>
    </lineage>
</organism>